<evidence type="ECO:0000256" key="9">
    <source>
        <dbReference type="ARBA" id="ARBA00023136"/>
    </source>
</evidence>
<comment type="subcellular location">
    <subcellularLocation>
        <location evidence="2">Cell membrane</location>
        <topology evidence="2">Multi-pass membrane protein</topology>
    </subcellularLocation>
</comment>
<evidence type="ECO:0000256" key="3">
    <source>
        <dbReference type="ARBA" id="ARBA00006870"/>
    </source>
</evidence>
<evidence type="ECO:0000256" key="13">
    <source>
        <dbReference type="SAM" id="Phobius"/>
    </source>
</evidence>
<evidence type="ECO:0000256" key="12">
    <source>
        <dbReference type="ARBA" id="ARBA00047816"/>
    </source>
</evidence>
<gene>
    <name evidence="14" type="ORF">P2L57_31300</name>
</gene>
<dbReference type="EMBL" id="JARHTQ010000029">
    <property type="protein sequence ID" value="MDF2260053.1"/>
    <property type="molecule type" value="Genomic_DNA"/>
</dbReference>
<keyword evidence="9 13" id="KW-0472">Membrane</keyword>
<dbReference type="InterPro" id="IPR021050">
    <property type="entry name" value="Cyt_c_oxidase_su4_actinobac"/>
</dbReference>
<evidence type="ECO:0000256" key="10">
    <source>
        <dbReference type="ARBA" id="ARBA00031366"/>
    </source>
</evidence>
<keyword evidence="5" id="KW-1003">Cell membrane</keyword>
<evidence type="ECO:0000256" key="4">
    <source>
        <dbReference type="ARBA" id="ARBA00012949"/>
    </source>
</evidence>
<accession>A0ABT5Z8L0</accession>
<reference evidence="14 15" key="1">
    <citation type="submission" date="2023-03" db="EMBL/GenBank/DDBJ databases">
        <title>Draft genome sequence of type strain Streptomyces ferralitis JCM 14344.</title>
        <authorList>
            <person name="Klaysubun C."/>
            <person name="Duangmal K."/>
        </authorList>
    </citation>
    <scope>NUCLEOTIDE SEQUENCE [LARGE SCALE GENOMIC DNA]</scope>
    <source>
        <strain evidence="14 15">JCM 14344</strain>
    </source>
</reference>
<comment type="similarity">
    <text evidence="3">Belongs to the cytochrome c oxidase bacterial subunit CtaF family.</text>
</comment>
<keyword evidence="6 13" id="KW-0812">Transmembrane</keyword>
<dbReference type="Pfam" id="PF12270">
    <property type="entry name" value="Cyt_c_ox_IV"/>
    <property type="match status" value="1"/>
</dbReference>
<comment type="caution">
    <text evidence="14">The sequence shown here is derived from an EMBL/GenBank/DDBJ whole genome shotgun (WGS) entry which is preliminary data.</text>
</comment>
<comment type="catalytic activity">
    <reaction evidence="12">
        <text>4 Fe(II)-[cytochrome c] + O2 + 8 H(+)(in) = 4 Fe(III)-[cytochrome c] + 2 H2O + 4 H(+)(out)</text>
        <dbReference type="Rhea" id="RHEA:11436"/>
        <dbReference type="Rhea" id="RHEA-COMP:10350"/>
        <dbReference type="Rhea" id="RHEA-COMP:14399"/>
        <dbReference type="ChEBI" id="CHEBI:15377"/>
        <dbReference type="ChEBI" id="CHEBI:15378"/>
        <dbReference type="ChEBI" id="CHEBI:15379"/>
        <dbReference type="ChEBI" id="CHEBI:29033"/>
        <dbReference type="ChEBI" id="CHEBI:29034"/>
        <dbReference type="EC" id="7.1.1.9"/>
    </reaction>
</comment>
<evidence type="ECO:0000256" key="11">
    <source>
        <dbReference type="ARBA" id="ARBA00031401"/>
    </source>
</evidence>
<feature type="transmembrane region" description="Helical" evidence="13">
    <location>
        <begin position="5"/>
        <end position="25"/>
    </location>
</feature>
<evidence type="ECO:0000256" key="1">
    <source>
        <dbReference type="ARBA" id="ARBA00002536"/>
    </source>
</evidence>
<dbReference type="RefSeq" id="WP_275820274.1">
    <property type="nucleotide sequence ID" value="NZ_BAAANM010000030.1"/>
</dbReference>
<proteinExistence type="inferred from homology"/>
<protein>
    <recommendedName>
        <fullName evidence="4">cytochrome-c oxidase</fullName>
        <ecNumber evidence="4">7.1.1.9</ecNumber>
    </recommendedName>
    <alternativeName>
        <fullName evidence="11">Cytochrome aa3 subunit 4</fullName>
    </alternativeName>
    <alternativeName>
        <fullName evidence="10">Cytochrome c oxidase polypeptide IV</fullName>
    </alternativeName>
</protein>
<evidence type="ECO:0000256" key="6">
    <source>
        <dbReference type="ARBA" id="ARBA00022692"/>
    </source>
</evidence>
<evidence type="ECO:0000256" key="7">
    <source>
        <dbReference type="ARBA" id="ARBA00022967"/>
    </source>
</evidence>
<comment type="function">
    <text evidence="1">Part of cytochrome c oxidase, its function is unknown.</text>
</comment>
<sequence length="128" mass="13965">MKVEAYLFTGVSLFFFVTDIIYAWLSGDPTGTAVLTVAFIMAALIAFFCAMNQRRKGTRPEDRRDGDVRDRAGLLDFFPPQSAYPPLTALGFALGALGVVFGLWLFLLGIGILATGILGFAFEFLDRG</sequence>
<evidence type="ECO:0000313" key="14">
    <source>
        <dbReference type="EMBL" id="MDF2260053.1"/>
    </source>
</evidence>
<feature type="transmembrane region" description="Helical" evidence="13">
    <location>
        <begin position="89"/>
        <end position="122"/>
    </location>
</feature>
<evidence type="ECO:0000256" key="8">
    <source>
        <dbReference type="ARBA" id="ARBA00022989"/>
    </source>
</evidence>
<name>A0ABT5Z8L0_9ACTN</name>
<keyword evidence="7" id="KW-1278">Translocase</keyword>
<dbReference type="PIRSF" id="PIRSF017385">
    <property type="entry name" value="CtaF"/>
    <property type="match status" value="1"/>
</dbReference>
<evidence type="ECO:0000313" key="15">
    <source>
        <dbReference type="Proteomes" id="UP001220022"/>
    </source>
</evidence>
<evidence type="ECO:0000256" key="5">
    <source>
        <dbReference type="ARBA" id="ARBA00022475"/>
    </source>
</evidence>
<keyword evidence="15" id="KW-1185">Reference proteome</keyword>
<dbReference type="Proteomes" id="UP001220022">
    <property type="component" value="Unassembled WGS sequence"/>
</dbReference>
<evidence type="ECO:0000256" key="2">
    <source>
        <dbReference type="ARBA" id="ARBA00004651"/>
    </source>
</evidence>
<organism evidence="14 15">
    <name type="scientific">Streptantibioticus ferralitis</name>
    <dbReference type="NCBI Taxonomy" id="236510"/>
    <lineage>
        <taxon>Bacteria</taxon>
        <taxon>Bacillati</taxon>
        <taxon>Actinomycetota</taxon>
        <taxon>Actinomycetes</taxon>
        <taxon>Kitasatosporales</taxon>
        <taxon>Streptomycetaceae</taxon>
        <taxon>Streptantibioticus</taxon>
    </lineage>
</organism>
<feature type="transmembrane region" description="Helical" evidence="13">
    <location>
        <begin position="31"/>
        <end position="50"/>
    </location>
</feature>
<dbReference type="EC" id="7.1.1.9" evidence="4"/>
<keyword evidence="8 13" id="KW-1133">Transmembrane helix</keyword>